<evidence type="ECO:0000313" key="2">
    <source>
        <dbReference type="EMBL" id="KAJ3684382.1"/>
    </source>
</evidence>
<dbReference type="CDD" id="cd10316">
    <property type="entry name" value="RGL4_M"/>
    <property type="match status" value="1"/>
</dbReference>
<name>A0AAD5Z1W7_9POAL</name>
<dbReference type="InterPro" id="IPR029413">
    <property type="entry name" value="RG-lyase_II"/>
</dbReference>
<dbReference type="InterPro" id="IPR011013">
    <property type="entry name" value="Gal_mutarotase_sf_dom"/>
</dbReference>
<dbReference type="InterPro" id="IPR013784">
    <property type="entry name" value="Carb-bd-like_fold"/>
</dbReference>
<dbReference type="Pfam" id="PF14686">
    <property type="entry name" value="fn3_3"/>
    <property type="match status" value="1"/>
</dbReference>
<dbReference type="AlphaFoldDB" id="A0AAD5Z1W7"/>
<dbReference type="Pfam" id="PF06045">
    <property type="entry name" value="Rhamnogal_lyase"/>
    <property type="match status" value="1"/>
</dbReference>
<proteinExistence type="predicted"/>
<dbReference type="InterPro" id="IPR010325">
    <property type="entry name" value="Rhamnogal_lyase"/>
</dbReference>
<dbReference type="SUPFAM" id="SSF49452">
    <property type="entry name" value="Starch-binding domain-like"/>
    <property type="match status" value="1"/>
</dbReference>
<comment type="caution">
    <text evidence="2">The sequence shown here is derived from an EMBL/GenBank/DDBJ whole genome shotgun (WGS) entry which is preliminary data.</text>
</comment>
<dbReference type="InterPro" id="IPR051850">
    <property type="entry name" value="Polysacch_Lyase_4"/>
</dbReference>
<dbReference type="SUPFAM" id="SSF74650">
    <property type="entry name" value="Galactose mutarotase-like"/>
    <property type="match status" value="1"/>
</dbReference>
<dbReference type="GO" id="GO:0003824">
    <property type="term" value="F:catalytic activity"/>
    <property type="evidence" value="ECO:0007669"/>
    <property type="project" value="InterPro"/>
</dbReference>
<organism evidence="2 3">
    <name type="scientific">Rhynchospora tenuis</name>
    <dbReference type="NCBI Taxonomy" id="198213"/>
    <lineage>
        <taxon>Eukaryota</taxon>
        <taxon>Viridiplantae</taxon>
        <taxon>Streptophyta</taxon>
        <taxon>Embryophyta</taxon>
        <taxon>Tracheophyta</taxon>
        <taxon>Spermatophyta</taxon>
        <taxon>Magnoliopsida</taxon>
        <taxon>Liliopsida</taxon>
        <taxon>Poales</taxon>
        <taxon>Cyperaceae</taxon>
        <taxon>Cyperoideae</taxon>
        <taxon>Rhynchosporeae</taxon>
        <taxon>Rhynchospora</taxon>
    </lineage>
</organism>
<dbReference type="Gene3D" id="2.60.40.1120">
    <property type="entry name" value="Carboxypeptidase-like, regulatory domain"/>
    <property type="match status" value="1"/>
</dbReference>
<accession>A0AAD5Z1W7</accession>
<protein>
    <recommendedName>
        <fullName evidence="1">Rhamnogalacturonan lyase domain-containing protein</fullName>
    </recommendedName>
</protein>
<evidence type="ECO:0000313" key="3">
    <source>
        <dbReference type="Proteomes" id="UP001210211"/>
    </source>
</evidence>
<dbReference type="GO" id="GO:0005975">
    <property type="term" value="P:carbohydrate metabolic process"/>
    <property type="evidence" value="ECO:0007669"/>
    <property type="project" value="InterPro"/>
</dbReference>
<dbReference type="Proteomes" id="UP001210211">
    <property type="component" value="Unassembled WGS sequence"/>
</dbReference>
<dbReference type="EMBL" id="JAMRDG010000002">
    <property type="protein sequence ID" value="KAJ3684382.1"/>
    <property type="molecule type" value="Genomic_DNA"/>
</dbReference>
<evidence type="ECO:0000259" key="1">
    <source>
        <dbReference type="Pfam" id="PF14686"/>
    </source>
</evidence>
<dbReference type="CDD" id="cd10320">
    <property type="entry name" value="RGL4_N"/>
    <property type="match status" value="1"/>
</dbReference>
<gene>
    <name evidence="2" type="ORF">LUZ61_013546</name>
</gene>
<keyword evidence="3" id="KW-1185">Reference proteome</keyword>
<dbReference type="InterPro" id="IPR014718">
    <property type="entry name" value="GH-type_carb-bd"/>
</dbReference>
<reference evidence="2 3" key="1">
    <citation type="journal article" date="2022" name="Cell">
        <title>Repeat-based holocentromeres influence genome architecture and karyotype evolution.</title>
        <authorList>
            <person name="Hofstatter P.G."/>
            <person name="Thangavel G."/>
            <person name="Lux T."/>
            <person name="Neumann P."/>
            <person name="Vondrak T."/>
            <person name="Novak P."/>
            <person name="Zhang M."/>
            <person name="Costa L."/>
            <person name="Castellani M."/>
            <person name="Scott A."/>
            <person name="Toegelov H."/>
            <person name="Fuchs J."/>
            <person name="Mata-Sucre Y."/>
            <person name="Dias Y."/>
            <person name="Vanzela A.L.L."/>
            <person name="Huettel B."/>
            <person name="Almeida C.C.S."/>
            <person name="Simkova H."/>
            <person name="Souza G."/>
            <person name="Pedrosa-Harand A."/>
            <person name="Macas J."/>
            <person name="Mayer K.F.X."/>
            <person name="Houben A."/>
            <person name="Marques A."/>
        </authorList>
    </citation>
    <scope>NUCLEOTIDE SEQUENCE [LARGE SCALE GENOMIC DNA]</scope>
    <source>
        <strain evidence="2">RhyTen1mFocal</strain>
    </source>
</reference>
<feature type="domain" description="Rhamnogalacturonan lyase" evidence="1">
    <location>
        <begin position="317"/>
        <end position="384"/>
    </location>
</feature>
<dbReference type="Gene3D" id="2.70.98.10">
    <property type="match status" value="1"/>
</dbReference>
<dbReference type="GO" id="GO:0030246">
    <property type="term" value="F:carbohydrate binding"/>
    <property type="evidence" value="ECO:0007669"/>
    <property type="project" value="InterPro"/>
</dbReference>
<dbReference type="PANTHER" id="PTHR32018:SF2">
    <property type="entry name" value="OS11G0134100 PROTEIN"/>
    <property type="match status" value="1"/>
</dbReference>
<sequence>MGILNAYLRYWDVDWNYPGSNNAAVRDMLKGTEFKAIVQTDDQVEISFKRRWDVSLRHKLAYISTDIRYIMLRGVSGLYTYSVLEHENGWPAFDIAEARLAFKLNSDRFHYMVISDIRQKEMPSDRDREPPRGVELAYKEAALLVDPSEPELKGEVDDKYQYSLDNKDNKVHGWISDNPSTGFWIITPSNEFKTGGPLKQDLTSHTGPTSLAMFIGDHYVGKDIHFNLQDGEYWKKTLGPVFIYLNSNSNQNHTGSARDLLWQDAKAQMQKEVDSWPYNFPASVEFLKSNQRGSVIGRFLIFDRYSNISDKLTDVPYVGLALPGQLGSWQAECKGYQFWTRTDTNGYFTINNIIPGNYSLYAWAPGVVGDFMHNVTIPVSAGSKFDVGVLAFQPPRAGPTLWEIGVPDRSAAEFFIPDPDPKYINNLYMNVEKLVSSYPS</sequence>
<dbReference type="PANTHER" id="PTHR32018">
    <property type="entry name" value="RHAMNOGALACTURONATE LYASE FAMILY PROTEIN"/>
    <property type="match status" value="1"/>
</dbReference>